<dbReference type="Proteomes" id="UP000800040">
    <property type="component" value="Unassembled WGS sequence"/>
</dbReference>
<evidence type="ECO:0000313" key="3">
    <source>
        <dbReference type="EMBL" id="KAF1835103.1"/>
    </source>
</evidence>
<feature type="domain" description="DUF7136" evidence="2">
    <location>
        <begin position="59"/>
        <end position="157"/>
    </location>
</feature>
<sequence>MQAILFLAACAGAVNAALGVMEVDLVFPRNETYAPTEIFPLIFAFQNSELAPLLKPRLSEYHVLQFTIDKSGQEVDLVAATTNRNCTQDEAYDIDGTAVAINVPTTLVYGGTTCASMASTTPAPTPRQIKFDSAAASDMSSSMTSLACDQTRVPRSACPTPTETSDAQQLVGGGAAGFAAAFGAMGYMVV</sequence>
<evidence type="ECO:0000313" key="4">
    <source>
        <dbReference type="Proteomes" id="UP000800040"/>
    </source>
</evidence>
<protein>
    <recommendedName>
        <fullName evidence="2">DUF7136 domain-containing protein</fullName>
    </recommendedName>
</protein>
<keyword evidence="4" id="KW-1185">Reference proteome</keyword>
<dbReference type="EMBL" id="ML975292">
    <property type="protein sequence ID" value="KAF1835103.1"/>
    <property type="molecule type" value="Genomic_DNA"/>
</dbReference>
<name>A0A6A5KNH3_9PLEO</name>
<feature type="signal peptide" evidence="1">
    <location>
        <begin position="1"/>
        <end position="16"/>
    </location>
</feature>
<keyword evidence="1" id="KW-0732">Signal</keyword>
<evidence type="ECO:0000259" key="2">
    <source>
        <dbReference type="Pfam" id="PF23584"/>
    </source>
</evidence>
<dbReference type="OrthoDB" id="4490227at2759"/>
<accession>A0A6A5KNH3</accession>
<dbReference type="AlphaFoldDB" id="A0A6A5KNH3"/>
<proteinExistence type="predicted"/>
<reference evidence="3" key="1">
    <citation type="submission" date="2020-01" db="EMBL/GenBank/DDBJ databases">
        <authorList>
            <consortium name="DOE Joint Genome Institute"/>
            <person name="Haridas S."/>
            <person name="Albert R."/>
            <person name="Binder M."/>
            <person name="Bloem J."/>
            <person name="Labutti K."/>
            <person name="Salamov A."/>
            <person name="Andreopoulos B."/>
            <person name="Baker S.E."/>
            <person name="Barry K."/>
            <person name="Bills G."/>
            <person name="Bluhm B.H."/>
            <person name="Cannon C."/>
            <person name="Castanera R."/>
            <person name="Culley D.E."/>
            <person name="Daum C."/>
            <person name="Ezra D."/>
            <person name="Gonzalez J.B."/>
            <person name="Henrissat B."/>
            <person name="Kuo A."/>
            <person name="Liang C."/>
            <person name="Lipzen A."/>
            <person name="Lutzoni F."/>
            <person name="Magnuson J."/>
            <person name="Mondo S."/>
            <person name="Nolan M."/>
            <person name="Ohm R."/>
            <person name="Pangilinan J."/>
            <person name="Park H.-J."/>
            <person name="Ramirez L."/>
            <person name="Alfaro M."/>
            <person name="Sun H."/>
            <person name="Tritt A."/>
            <person name="Yoshinaga Y."/>
            <person name="Zwiers L.-H."/>
            <person name="Turgeon B.G."/>
            <person name="Goodwin S.B."/>
            <person name="Spatafora J.W."/>
            <person name="Crous P.W."/>
            <person name="Grigoriev I.V."/>
        </authorList>
    </citation>
    <scope>NUCLEOTIDE SEQUENCE</scope>
    <source>
        <strain evidence="3">P77</strain>
    </source>
</reference>
<dbReference type="Pfam" id="PF23584">
    <property type="entry name" value="DUF7136"/>
    <property type="match status" value="1"/>
</dbReference>
<organism evidence="3 4">
    <name type="scientific">Decorospora gaudefroyi</name>
    <dbReference type="NCBI Taxonomy" id="184978"/>
    <lineage>
        <taxon>Eukaryota</taxon>
        <taxon>Fungi</taxon>
        <taxon>Dikarya</taxon>
        <taxon>Ascomycota</taxon>
        <taxon>Pezizomycotina</taxon>
        <taxon>Dothideomycetes</taxon>
        <taxon>Pleosporomycetidae</taxon>
        <taxon>Pleosporales</taxon>
        <taxon>Pleosporineae</taxon>
        <taxon>Pleosporaceae</taxon>
        <taxon>Decorospora</taxon>
    </lineage>
</organism>
<dbReference type="InterPro" id="IPR055560">
    <property type="entry name" value="DUF7136"/>
</dbReference>
<gene>
    <name evidence="3" type="ORF">BDW02DRAFT_579077</name>
</gene>
<feature type="chain" id="PRO_5025683742" description="DUF7136 domain-containing protein" evidence="1">
    <location>
        <begin position="17"/>
        <end position="190"/>
    </location>
</feature>
<evidence type="ECO:0000256" key="1">
    <source>
        <dbReference type="SAM" id="SignalP"/>
    </source>
</evidence>